<organism evidence="2 3">
    <name type="scientific">Sistotremastrum niveocremeum HHB9708</name>
    <dbReference type="NCBI Taxonomy" id="1314777"/>
    <lineage>
        <taxon>Eukaryota</taxon>
        <taxon>Fungi</taxon>
        <taxon>Dikarya</taxon>
        <taxon>Basidiomycota</taxon>
        <taxon>Agaricomycotina</taxon>
        <taxon>Agaricomycetes</taxon>
        <taxon>Sistotremastrales</taxon>
        <taxon>Sistotremastraceae</taxon>
        <taxon>Sertulicium</taxon>
        <taxon>Sertulicium niveocremeum</taxon>
    </lineage>
</organism>
<evidence type="ECO:0000256" key="1">
    <source>
        <dbReference type="SAM" id="MobiDB-lite"/>
    </source>
</evidence>
<dbReference type="EMBL" id="KV419419">
    <property type="protein sequence ID" value="KZS90795.1"/>
    <property type="molecule type" value="Genomic_DNA"/>
</dbReference>
<reference evidence="2 3" key="1">
    <citation type="journal article" date="2016" name="Mol. Biol. Evol.">
        <title>Comparative Genomics of Early-Diverging Mushroom-Forming Fungi Provides Insights into the Origins of Lignocellulose Decay Capabilities.</title>
        <authorList>
            <person name="Nagy L.G."/>
            <person name="Riley R."/>
            <person name="Tritt A."/>
            <person name="Adam C."/>
            <person name="Daum C."/>
            <person name="Floudas D."/>
            <person name="Sun H."/>
            <person name="Yadav J.S."/>
            <person name="Pangilinan J."/>
            <person name="Larsson K.H."/>
            <person name="Matsuura K."/>
            <person name="Barry K."/>
            <person name="Labutti K."/>
            <person name="Kuo R."/>
            <person name="Ohm R.A."/>
            <person name="Bhattacharya S.S."/>
            <person name="Shirouzu T."/>
            <person name="Yoshinaga Y."/>
            <person name="Martin F.M."/>
            <person name="Grigoriev I.V."/>
            <person name="Hibbett D.S."/>
        </authorList>
    </citation>
    <scope>NUCLEOTIDE SEQUENCE [LARGE SCALE GENOMIC DNA]</scope>
    <source>
        <strain evidence="2 3">HHB9708</strain>
    </source>
</reference>
<dbReference type="Proteomes" id="UP000076722">
    <property type="component" value="Unassembled WGS sequence"/>
</dbReference>
<proteinExistence type="predicted"/>
<name>A0A164RQZ7_9AGAM</name>
<evidence type="ECO:0000313" key="2">
    <source>
        <dbReference type="EMBL" id="KZS90795.1"/>
    </source>
</evidence>
<feature type="region of interest" description="Disordered" evidence="1">
    <location>
        <begin position="155"/>
        <end position="176"/>
    </location>
</feature>
<evidence type="ECO:0000313" key="3">
    <source>
        <dbReference type="Proteomes" id="UP000076722"/>
    </source>
</evidence>
<gene>
    <name evidence="2" type="ORF">SISNIDRAFT_488087</name>
</gene>
<protein>
    <submittedName>
        <fullName evidence="2">Uncharacterized protein</fullName>
    </submittedName>
</protein>
<dbReference type="AlphaFoldDB" id="A0A164RQZ7"/>
<keyword evidence="3" id="KW-1185">Reference proteome</keyword>
<sequence>MRDFPSSVRRYHCRRSVHITNNRFTITSISSHEPDRRYWQHWSAIVASRASHSPIADSFDPPFWLKAADLEAASGANIRDSKWRCMDYRPREFSRSRDSSLRSRKLPLTVLCLVRVSSLDLKSIELRWLISHLQFFALAFHSSDICPCQIIPRISTSSSSSSHQDLVPHVAPSSSR</sequence>
<accession>A0A164RQZ7</accession>